<evidence type="ECO:0000313" key="3">
    <source>
        <dbReference type="EMBL" id="VBB47640.1"/>
    </source>
</evidence>
<sequence length="119" mass="13568">MDTLEKARKCAGYLLERKALNPVLFEVGKLTSLTDYFLIASGGSSRQVQALSRHLQRKMREAGFRPYGIEGEQEGQWILLDFGDIVVHLFYEPVRTFYDLEGLWVEAPRVPIENAPPPD</sequence>
<name>A0A653AHU8_UNCDX</name>
<accession>A0A653AHU8</accession>
<dbReference type="InterPro" id="IPR004394">
    <property type="entry name" value="Iojap/RsfS/C7orf30"/>
</dbReference>
<proteinExistence type="inferred from homology"/>
<protein>
    <recommendedName>
        <fullName evidence="2">Ribosomal silencing factor RsfS</fullName>
    </recommendedName>
</protein>
<dbReference type="GO" id="GO:0043023">
    <property type="term" value="F:ribosomal large subunit binding"/>
    <property type="evidence" value="ECO:0007669"/>
    <property type="project" value="TreeGrafter"/>
</dbReference>
<dbReference type="GO" id="GO:0090071">
    <property type="term" value="P:negative regulation of ribosome biogenesis"/>
    <property type="evidence" value="ECO:0007669"/>
    <property type="project" value="UniProtKB-UniRule"/>
</dbReference>
<dbReference type="Gene3D" id="3.30.460.10">
    <property type="entry name" value="Beta Polymerase, domain 2"/>
    <property type="match status" value="1"/>
</dbReference>
<dbReference type="EMBL" id="UPXX01000032">
    <property type="protein sequence ID" value="VBB47640.1"/>
    <property type="molecule type" value="Genomic_DNA"/>
</dbReference>
<dbReference type="GO" id="GO:0042256">
    <property type="term" value="P:cytosolic ribosome assembly"/>
    <property type="evidence" value="ECO:0007669"/>
    <property type="project" value="UniProtKB-UniRule"/>
</dbReference>
<dbReference type="GO" id="GO:0005737">
    <property type="term" value="C:cytoplasm"/>
    <property type="evidence" value="ECO:0007669"/>
    <property type="project" value="UniProtKB-SubCell"/>
</dbReference>
<dbReference type="SUPFAM" id="SSF81301">
    <property type="entry name" value="Nucleotidyltransferase"/>
    <property type="match status" value="1"/>
</dbReference>
<dbReference type="InterPro" id="IPR043519">
    <property type="entry name" value="NT_sf"/>
</dbReference>
<dbReference type="NCBIfam" id="TIGR00090">
    <property type="entry name" value="rsfS_iojap_ybeB"/>
    <property type="match status" value="1"/>
</dbReference>
<comment type="subcellular location">
    <subcellularLocation>
        <location evidence="2">Cytoplasm</location>
    </subcellularLocation>
</comment>
<keyword evidence="2" id="KW-0810">Translation regulation</keyword>
<dbReference type="PANTHER" id="PTHR21043:SF0">
    <property type="entry name" value="MITOCHONDRIAL ASSEMBLY OF RIBOSOMAL LARGE SUBUNIT PROTEIN 1"/>
    <property type="match status" value="1"/>
</dbReference>
<evidence type="ECO:0000256" key="1">
    <source>
        <dbReference type="ARBA" id="ARBA00010574"/>
    </source>
</evidence>
<comment type="function">
    <text evidence="2">Functions as a ribosomal silencing factor. Interacts with ribosomal protein uL14 (rplN), blocking formation of intersubunit bridge B8. Prevents association of the 30S and 50S ribosomal subunits and the formation of functional ribosomes, thus repressing translation.</text>
</comment>
<evidence type="ECO:0000256" key="2">
    <source>
        <dbReference type="HAMAP-Rule" id="MF_01477"/>
    </source>
</evidence>
<keyword evidence="2" id="KW-0678">Repressor</keyword>
<dbReference type="PANTHER" id="PTHR21043">
    <property type="entry name" value="IOJAP SUPERFAMILY ORTHOLOG"/>
    <property type="match status" value="1"/>
</dbReference>
<dbReference type="GO" id="GO:0017148">
    <property type="term" value="P:negative regulation of translation"/>
    <property type="evidence" value="ECO:0007669"/>
    <property type="project" value="UniProtKB-UniRule"/>
</dbReference>
<comment type="similarity">
    <text evidence="1 2">Belongs to the Iojap/RsfS family.</text>
</comment>
<reference evidence="3" key="1">
    <citation type="submission" date="2018-07" db="EMBL/GenBank/DDBJ databases">
        <authorList>
            <consortium name="Genoscope - CEA"/>
            <person name="William W."/>
        </authorList>
    </citation>
    <scope>NUCLEOTIDE SEQUENCE</scope>
    <source>
        <strain evidence="3">IK1</strain>
    </source>
</reference>
<dbReference type="HAMAP" id="MF_01477">
    <property type="entry name" value="Iojap_RsfS"/>
    <property type="match status" value="1"/>
</dbReference>
<gene>
    <name evidence="2 3" type="primary">rsfS</name>
    <name evidence="3" type="ORF">TRIP_B50435</name>
</gene>
<organism evidence="3">
    <name type="scientific">Uncultured Desulfatiglans sp</name>
    <dbReference type="NCBI Taxonomy" id="1748965"/>
    <lineage>
        <taxon>Bacteria</taxon>
        <taxon>Pseudomonadati</taxon>
        <taxon>Thermodesulfobacteriota</taxon>
        <taxon>Desulfobacteria</taxon>
        <taxon>Desulfatiglandales</taxon>
        <taxon>Desulfatiglandaceae</taxon>
        <taxon>Desulfatiglans</taxon>
        <taxon>environmental samples</taxon>
    </lineage>
</organism>
<dbReference type="Pfam" id="PF02410">
    <property type="entry name" value="RsfS"/>
    <property type="match status" value="1"/>
</dbReference>
<dbReference type="AlphaFoldDB" id="A0A653AHU8"/>
<keyword evidence="2" id="KW-0963">Cytoplasm</keyword>
<comment type="subunit">
    <text evidence="2">Interacts with ribosomal protein uL14 (rplN).</text>
</comment>